<evidence type="ECO:0000313" key="2">
    <source>
        <dbReference type="EMBL" id="EHS86873.1"/>
    </source>
</evidence>
<dbReference type="AlphaFoldDB" id="H4GJF0"/>
<accession>H4GJF0</accession>
<protein>
    <recommendedName>
        <fullName evidence="4">Phage major tail protein</fullName>
    </recommendedName>
</protein>
<organism evidence="2 3">
    <name type="scientific">Limosilactobacillus gastricus PS3</name>
    <dbReference type="NCBI Taxonomy" id="1144300"/>
    <lineage>
        <taxon>Bacteria</taxon>
        <taxon>Bacillati</taxon>
        <taxon>Bacillota</taxon>
        <taxon>Bacilli</taxon>
        <taxon>Lactobacillales</taxon>
        <taxon>Lactobacillaceae</taxon>
        <taxon>Limosilactobacillus</taxon>
    </lineage>
</organism>
<evidence type="ECO:0000256" key="1">
    <source>
        <dbReference type="SAM" id="MobiDB-lite"/>
    </source>
</evidence>
<dbReference type="STRING" id="1144300.PS3_2282"/>
<name>H4GJF0_9LACO</name>
<dbReference type="RefSeq" id="WP_007122183.1">
    <property type="nucleotide sequence ID" value="NZ_AICN01000036.1"/>
</dbReference>
<comment type="caution">
    <text evidence="2">The sequence shown here is derived from an EMBL/GenBank/DDBJ whole genome shotgun (WGS) entry which is preliminary data.</text>
</comment>
<dbReference type="InterPro" id="IPR006724">
    <property type="entry name" value="Phage_TTP"/>
</dbReference>
<gene>
    <name evidence="2" type="ORF">PS3_2282</name>
</gene>
<dbReference type="OrthoDB" id="2143665at2"/>
<sequence>MANIGLKRIYVWLVGSDNKVLTGTNGLSDDGVYVVDTDANKGNLGLKTANITGLSGTVTKIAGNNVVVAVSNPPSAPSVAIDANAINFTIKQRLLGRVETSVKGAYVDGETIPKAGLIIESSSPTTGKSVFYGFGIGQFTEASQNVQTNTDTAEQRDDDNLTFTALGCPHFPNESPVIFGNAAENGFTKNAFFDLVAPGQTLVSASQDKTPGNVSASASALSGATTTLAGGGTTHPDTGSGNTH</sequence>
<dbReference type="Proteomes" id="UP000004567">
    <property type="component" value="Unassembled WGS sequence"/>
</dbReference>
<feature type="region of interest" description="Disordered" evidence="1">
    <location>
        <begin position="224"/>
        <end position="244"/>
    </location>
</feature>
<dbReference type="Pfam" id="PF04630">
    <property type="entry name" value="Phage_TTP_1"/>
    <property type="match status" value="1"/>
</dbReference>
<evidence type="ECO:0000313" key="3">
    <source>
        <dbReference type="Proteomes" id="UP000004567"/>
    </source>
</evidence>
<feature type="compositionally biased region" description="Polar residues" evidence="1">
    <location>
        <begin position="235"/>
        <end position="244"/>
    </location>
</feature>
<proteinExistence type="predicted"/>
<dbReference type="EMBL" id="AICN01000036">
    <property type="protein sequence ID" value="EHS86873.1"/>
    <property type="molecule type" value="Genomic_DNA"/>
</dbReference>
<reference evidence="2 3" key="1">
    <citation type="journal article" date="2013" name="Genome Announc.">
        <title>Genome Sequence of Lactobacillus gastricus PS3, a Strain Isolated from Human Milk.</title>
        <authorList>
            <person name="Martin V."/>
            <person name="Cardenas N."/>
            <person name="Jimenez E."/>
            <person name="Maldonado A."/>
            <person name="Rodriguez J.M."/>
            <person name="Fernandez L."/>
        </authorList>
    </citation>
    <scope>NUCLEOTIDE SEQUENCE [LARGE SCALE GENOMIC DNA]</scope>
    <source>
        <strain evidence="2 3">PS3</strain>
    </source>
</reference>
<dbReference type="PATRIC" id="fig|1144300.3.peg.875"/>
<evidence type="ECO:0008006" key="4">
    <source>
        <dbReference type="Google" id="ProtNLM"/>
    </source>
</evidence>